<dbReference type="GO" id="GO:0055086">
    <property type="term" value="P:nucleobase-containing small molecule metabolic process"/>
    <property type="evidence" value="ECO:0007669"/>
    <property type="project" value="UniProtKB-ARBA"/>
</dbReference>
<dbReference type="GO" id="GO:0008270">
    <property type="term" value="F:zinc ion binding"/>
    <property type="evidence" value="ECO:0007669"/>
    <property type="project" value="TreeGrafter"/>
</dbReference>
<dbReference type="PROSITE" id="PS51747">
    <property type="entry name" value="CYT_DCMP_DEAMINASES_2"/>
    <property type="match status" value="1"/>
</dbReference>
<feature type="domain" description="CMP/dCMP-type deaminase" evidence="2">
    <location>
        <begin position="7"/>
        <end position="153"/>
    </location>
</feature>
<dbReference type="InterPro" id="IPR050202">
    <property type="entry name" value="Cyt/Deoxycyt_deaminase"/>
</dbReference>
<evidence type="ECO:0000259" key="2">
    <source>
        <dbReference type="PROSITE" id="PS51747"/>
    </source>
</evidence>
<dbReference type="InterPro" id="IPR016193">
    <property type="entry name" value="Cytidine_deaminase-like"/>
</dbReference>
<dbReference type="Proteomes" id="UP001251528">
    <property type="component" value="Unassembled WGS sequence"/>
</dbReference>
<proteinExistence type="inferred from homology"/>
<dbReference type="CDD" id="cd01283">
    <property type="entry name" value="cytidine_deaminase"/>
    <property type="match status" value="1"/>
</dbReference>
<organism evidence="3 4">
    <name type="scientific">Conoideocrella luteorostrata</name>
    <dbReference type="NCBI Taxonomy" id="1105319"/>
    <lineage>
        <taxon>Eukaryota</taxon>
        <taxon>Fungi</taxon>
        <taxon>Dikarya</taxon>
        <taxon>Ascomycota</taxon>
        <taxon>Pezizomycotina</taxon>
        <taxon>Sordariomycetes</taxon>
        <taxon>Hypocreomycetidae</taxon>
        <taxon>Hypocreales</taxon>
        <taxon>Clavicipitaceae</taxon>
        <taxon>Conoideocrella</taxon>
    </lineage>
</organism>
<name>A0AAJ0CC40_9HYPO</name>
<dbReference type="Pfam" id="PF00383">
    <property type="entry name" value="dCMP_cyt_deam_1"/>
    <property type="match status" value="1"/>
</dbReference>
<comment type="caution">
    <text evidence="3">The sequence shown here is derived from an EMBL/GenBank/DDBJ whole genome shotgun (WGS) entry which is preliminary data.</text>
</comment>
<dbReference type="InterPro" id="IPR002125">
    <property type="entry name" value="CMP_dCMP_dom"/>
</dbReference>
<evidence type="ECO:0000256" key="1">
    <source>
        <dbReference type="ARBA" id="ARBA00006576"/>
    </source>
</evidence>
<dbReference type="GO" id="GO:0004126">
    <property type="term" value="F:cytidine deaminase activity"/>
    <property type="evidence" value="ECO:0007669"/>
    <property type="project" value="TreeGrafter"/>
</dbReference>
<keyword evidence="4" id="KW-1185">Reference proteome</keyword>
<sequence length="159" mass="16693">MPLPPTPDQRLLVTTATAVIEAIPRLTSERSIMDHAVSCAALSSRGRVFTGVNVSHFSGGPCAESVAFGNAAAAGVSSVYAPGIWSADAAGKAETLVCCVAVANDQRGVISPCGKCRQMMLDYYPDMRVIIKDGDELKTVGMEELLPFAYVNTLKPGTT</sequence>
<dbReference type="PANTHER" id="PTHR11644">
    <property type="entry name" value="CYTIDINE DEAMINASE"/>
    <property type="match status" value="1"/>
</dbReference>
<gene>
    <name evidence="3" type="ORF">QQS21_012543</name>
</gene>
<dbReference type="EMBL" id="JASWJB010000556">
    <property type="protein sequence ID" value="KAK2589772.1"/>
    <property type="molecule type" value="Genomic_DNA"/>
</dbReference>
<reference evidence="3" key="1">
    <citation type="submission" date="2023-06" db="EMBL/GenBank/DDBJ databases">
        <title>Conoideocrella luteorostrata (Hypocreales: Clavicipitaceae), a potential biocontrol fungus for elongate hemlock scale in United States Christmas tree production areas.</title>
        <authorList>
            <person name="Barrett H."/>
            <person name="Lovett B."/>
            <person name="Macias A.M."/>
            <person name="Stajich J.E."/>
            <person name="Kasson M.T."/>
        </authorList>
    </citation>
    <scope>NUCLEOTIDE SEQUENCE</scope>
    <source>
        <strain evidence="3">ARSEF 14590</strain>
    </source>
</reference>
<accession>A0AAJ0CC40</accession>
<protein>
    <recommendedName>
        <fullName evidence="2">CMP/dCMP-type deaminase domain-containing protein</fullName>
    </recommendedName>
</protein>
<evidence type="ECO:0000313" key="4">
    <source>
        <dbReference type="Proteomes" id="UP001251528"/>
    </source>
</evidence>
<dbReference type="PANTHER" id="PTHR11644:SF2">
    <property type="entry name" value="CYTIDINE DEAMINASE"/>
    <property type="match status" value="1"/>
</dbReference>
<dbReference type="Gene3D" id="3.40.140.10">
    <property type="entry name" value="Cytidine Deaminase, domain 2"/>
    <property type="match status" value="1"/>
</dbReference>
<dbReference type="GO" id="GO:0072527">
    <property type="term" value="P:pyrimidine-containing compound metabolic process"/>
    <property type="evidence" value="ECO:0007669"/>
    <property type="project" value="UniProtKB-ARBA"/>
</dbReference>
<comment type="similarity">
    <text evidence="1">Belongs to the cytidine and deoxycytidylate deaminase family.</text>
</comment>
<dbReference type="AlphaFoldDB" id="A0AAJ0CC40"/>
<evidence type="ECO:0000313" key="3">
    <source>
        <dbReference type="EMBL" id="KAK2589772.1"/>
    </source>
</evidence>
<dbReference type="SUPFAM" id="SSF53927">
    <property type="entry name" value="Cytidine deaminase-like"/>
    <property type="match status" value="1"/>
</dbReference>
<dbReference type="GO" id="GO:0005829">
    <property type="term" value="C:cytosol"/>
    <property type="evidence" value="ECO:0007669"/>
    <property type="project" value="TreeGrafter"/>
</dbReference>